<feature type="compositionally biased region" description="Low complexity" evidence="1">
    <location>
        <begin position="239"/>
        <end position="248"/>
    </location>
</feature>
<dbReference type="SUPFAM" id="SSF54713">
    <property type="entry name" value="Elongation factor Ts (EF-Ts), dimerisation domain"/>
    <property type="match status" value="1"/>
</dbReference>
<feature type="region of interest" description="Disordered" evidence="1">
    <location>
        <begin position="304"/>
        <end position="328"/>
    </location>
</feature>
<keyword evidence="3" id="KW-1185">Reference proteome</keyword>
<evidence type="ECO:0000256" key="1">
    <source>
        <dbReference type="SAM" id="MobiDB-lite"/>
    </source>
</evidence>
<dbReference type="InterPro" id="IPR036402">
    <property type="entry name" value="EF-Ts_dimer_sf"/>
</dbReference>
<feature type="region of interest" description="Disordered" evidence="1">
    <location>
        <begin position="220"/>
        <end position="263"/>
    </location>
</feature>
<dbReference type="Gene3D" id="3.30.479.20">
    <property type="entry name" value="Elongation factor Ts, dimerisation domain"/>
    <property type="match status" value="1"/>
</dbReference>
<reference evidence="2" key="1">
    <citation type="journal article" date="2023" name="Mol. Biol. Evol.">
        <title>Third-Generation Sequencing Reveals the Adaptive Role of the Epigenome in Three Deep-Sea Polychaetes.</title>
        <authorList>
            <person name="Perez M."/>
            <person name="Aroh O."/>
            <person name="Sun Y."/>
            <person name="Lan Y."/>
            <person name="Juniper S.K."/>
            <person name="Young C.R."/>
            <person name="Angers B."/>
            <person name="Qian P.Y."/>
        </authorList>
    </citation>
    <scope>NUCLEOTIDE SEQUENCE</scope>
    <source>
        <strain evidence="2">P08H-3</strain>
    </source>
</reference>
<proteinExistence type="predicted"/>
<dbReference type="EMBL" id="JAODUP010000446">
    <property type="protein sequence ID" value="KAK2149565.1"/>
    <property type="molecule type" value="Genomic_DNA"/>
</dbReference>
<protein>
    <submittedName>
        <fullName evidence="2">Uncharacterized protein</fullName>
    </submittedName>
</protein>
<comment type="caution">
    <text evidence="2">The sequence shown here is derived from an EMBL/GenBank/DDBJ whole genome shotgun (WGS) entry which is preliminary data.</text>
</comment>
<evidence type="ECO:0000313" key="2">
    <source>
        <dbReference type="EMBL" id="KAK2149565.1"/>
    </source>
</evidence>
<dbReference type="Proteomes" id="UP001208570">
    <property type="component" value="Unassembled WGS sequence"/>
</dbReference>
<dbReference type="AlphaFoldDB" id="A0AAD9JBT6"/>
<sequence>MTTINIGDAGPVDEQRSTHSRVYALPLNTTSAINIQLFSPLQQQHPAVPSNVPLAPSASTYVGGNVSSQLSPSTPEVYSVVINTDDDTVKPNVYLTNSATESLHVPEDPVTIISHPEETKPAEDQQVGDNHNTTVVNVCADAQTNTEELSSTTVQKTAAVQSTTAVQKATAIQVNGADDSEREVDRNKTIVNVCADPQTDPEEPLSKSPVRNSTAVQWNGDENLVSISPGERDVRRSVGSETGSTGSSILDDSASVISSGSQGLSASLTDGLTSLNIDTSTGEDVVAHPHQRDFIYGRLPSQTESIDSQPAASDVPKVPVSAMKKTKQPKVTKKKIPLSWDDDAGGSDSSDIQVMDASAFILDEFTEEETRTVNDADSMKGTRVALYKGETLTAMLKVKCSTDEMGNDLRVLMLLREILARCDQLGHKMKGSAVRLTPFHLNKMKLDDGRHSKERATNVARQLGGELVLCEAVCQKHAERLHIACQIKDSVYERGPFSVGKLGILTTLWKKHKYSVAAEFAGPLCDHICFYRPHLLGSTSESALKRKRKATDTVRHLFQSRELLSQMFKTDPTITIAEAARRSFVEIIFYALYE</sequence>
<gene>
    <name evidence="2" type="ORF">LSH36_446g01025</name>
</gene>
<organism evidence="2 3">
    <name type="scientific">Paralvinella palmiformis</name>
    <dbReference type="NCBI Taxonomy" id="53620"/>
    <lineage>
        <taxon>Eukaryota</taxon>
        <taxon>Metazoa</taxon>
        <taxon>Spiralia</taxon>
        <taxon>Lophotrochozoa</taxon>
        <taxon>Annelida</taxon>
        <taxon>Polychaeta</taxon>
        <taxon>Sedentaria</taxon>
        <taxon>Canalipalpata</taxon>
        <taxon>Terebellida</taxon>
        <taxon>Terebelliformia</taxon>
        <taxon>Alvinellidae</taxon>
        <taxon>Paralvinella</taxon>
    </lineage>
</organism>
<evidence type="ECO:0000313" key="3">
    <source>
        <dbReference type="Proteomes" id="UP001208570"/>
    </source>
</evidence>
<name>A0AAD9JBT6_9ANNE</name>
<accession>A0AAD9JBT6</accession>